<gene>
    <name evidence="2" type="ORF">A8F95_18215</name>
</gene>
<keyword evidence="1" id="KW-0812">Transmembrane</keyword>
<comment type="caution">
    <text evidence="2">The sequence shown here is derived from an EMBL/GenBank/DDBJ whole genome shotgun (WGS) entry which is preliminary data.</text>
</comment>
<name>A0A1B9B7Q4_9BACI</name>
<dbReference type="AlphaFoldDB" id="A0A1B9B7Q4"/>
<evidence type="ECO:0000256" key="1">
    <source>
        <dbReference type="SAM" id="Phobius"/>
    </source>
</evidence>
<reference evidence="3" key="1">
    <citation type="submission" date="2016-05" db="EMBL/GenBank/DDBJ databases">
        <authorList>
            <person name="Liu B."/>
            <person name="Wang J."/>
            <person name="Zhu Y."/>
            <person name="Liu G."/>
            <person name="Chen Q."/>
            <person name="Chen Z."/>
            <person name="Lan J."/>
            <person name="Che J."/>
            <person name="Ge C."/>
            <person name="Shi H."/>
            <person name="Pan Z."/>
            <person name="Liu X."/>
        </authorList>
    </citation>
    <scope>NUCLEOTIDE SEQUENCE [LARGE SCALE GENOMIC DNA]</scope>
    <source>
        <strain evidence="3">FJAT-27215</strain>
    </source>
</reference>
<dbReference type="EMBL" id="MAYT01000002">
    <property type="protein sequence ID" value="OCA92082.1"/>
    <property type="molecule type" value="Genomic_DNA"/>
</dbReference>
<protein>
    <submittedName>
        <fullName evidence="2">Uncharacterized protein</fullName>
    </submittedName>
</protein>
<keyword evidence="1" id="KW-1133">Transmembrane helix</keyword>
<keyword evidence="3" id="KW-1185">Reference proteome</keyword>
<evidence type="ECO:0000313" key="2">
    <source>
        <dbReference type="EMBL" id="OCA92082.1"/>
    </source>
</evidence>
<evidence type="ECO:0000313" key="3">
    <source>
        <dbReference type="Proteomes" id="UP000092578"/>
    </source>
</evidence>
<dbReference type="Proteomes" id="UP000092578">
    <property type="component" value="Unassembled WGS sequence"/>
</dbReference>
<proteinExistence type="predicted"/>
<feature type="transmembrane region" description="Helical" evidence="1">
    <location>
        <begin position="29"/>
        <end position="48"/>
    </location>
</feature>
<keyword evidence="1" id="KW-0472">Membrane</keyword>
<organism evidence="2 3">
    <name type="scientific">Pseudobacillus wudalianchiensis</name>
    <dbReference type="NCBI Taxonomy" id="1743143"/>
    <lineage>
        <taxon>Bacteria</taxon>
        <taxon>Bacillati</taxon>
        <taxon>Bacillota</taxon>
        <taxon>Bacilli</taxon>
        <taxon>Bacillales</taxon>
        <taxon>Bacillaceae</taxon>
        <taxon>Pseudobacillus</taxon>
    </lineage>
</organism>
<accession>A0A1B9B7Q4</accession>
<sequence>MQKRDCIENWLRNLFKYIVMNHNITNDKILIGLIGIFGMMVMQVQDLYKKLKCSFIIDL</sequence>